<keyword evidence="1" id="KW-0812">Transmembrane</keyword>
<dbReference type="EMBL" id="AQRA01000010">
    <property type="protein sequence ID" value="EZH71915.1"/>
    <property type="molecule type" value="Genomic_DNA"/>
</dbReference>
<dbReference type="RefSeq" id="WP_034246095.1">
    <property type="nucleotide sequence ID" value="NZ_AQRA01000010.1"/>
</dbReference>
<protein>
    <submittedName>
        <fullName evidence="2">Nitrous oxide metabolic protein</fullName>
    </submittedName>
</protein>
<name>A0A023BPA4_9FLAO</name>
<feature type="transmembrane region" description="Helical" evidence="1">
    <location>
        <begin position="160"/>
        <end position="181"/>
    </location>
</feature>
<evidence type="ECO:0000313" key="2">
    <source>
        <dbReference type="EMBL" id="EZH71915.1"/>
    </source>
</evidence>
<reference evidence="2 3" key="1">
    <citation type="submission" date="2014-04" db="EMBL/GenBank/DDBJ databases">
        <title>Aquimarina sp. 22II-S11-z7 Genome Sequencing.</title>
        <authorList>
            <person name="Lai Q."/>
        </authorList>
    </citation>
    <scope>NUCLEOTIDE SEQUENCE [LARGE SCALE GENOMIC DNA]</scope>
    <source>
        <strain evidence="2 3">22II-S11-z7</strain>
    </source>
</reference>
<keyword evidence="1" id="KW-1133">Transmembrane helix</keyword>
<evidence type="ECO:0000256" key="1">
    <source>
        <dbReference type="SAM" id="Phobius"/>
    </source>
</evidence>
<dbReference type="STRING" id="1317122.ATO12_04670"/>
<feature type="transmembrane region" description="Helical" evidence="1">
    <location>
        <begin position="43"/>
        <end position="67"/>
    </location>
</feature>
<dbReference type="eggNOG" id="COG1277">
    <property type="taxonomic scope" value="Bacteria"/>
</dbReference>
<proteinExistence type="predicted"/>
<keyword evidence="1" id="KW-0472">Membrane</keyword>
<comment type="caution">
    <text evidence="2">The sequence shown here is derived from an EMBL/GenBank/DDBJ whole genome shotgun (WGS) entry which is preliminary data.</text>
</comment>
<gene>
    <name evidence="2" type="ORF">ATO12_04670</name>
</gene>
<feature type="transmembrane region" description="Helical" evidence="1">
    <location>
        <begin position="88"/>
        <end position="112"/>
    </location>
</feature>
<dbReference type="OrthoDB" id="1068411at2"/>
<feature type="transmembrane region" description="Helical" evidence="1">
    <location>
        <begin position="231"/>
        <end position="252"/>
    </location>
</feature>
<feature type="transmembrane region" description="Helical" evidence="1">
    <location>
        <begin position="201"/>
        <end position="219"/>
    </location>
</feature>
<feature type="transmembrane region" description="Helical" evidence="1">
    <location>
        <begin position="20"/>
        <end position="37"/>
    </location>
</feature>
<evidence type="ECO:0000313" key="3">
    <source>
        <dbReference type="Proteomes" id="UP000023541"/>
    </source>
</evidence>
<sequence length="260" mass="29731">MLKILKYSFYDLIRSRWSYVYLLFYLALGFVLLFLNSDLSKAVITLMNVIIILVPLIGTIFGVMYYYNSKEFTELLLAQPIKRSSIFLGQYLGVALSLSMSLIIGLGLPFVMYGLFQSNTIWEFLLLLITGTFLTLIFTALAFNIALYNENKIKGFSYAILLWLFMAVIYDGLFLMSLIMFESYPLDKFSIGVTLFNPIDLSRILILLKLDISALLGYTGAVFQKFFGTNLGVILSCIALSIWVFLPTFNIYRKSKKKDF</sequence>
<feature type="transmembrane region" description="Helical" evidence="1">
    <location>
        <begin position="124"/>
        <end position="148"/>
    </location>
</feature>
<organism evidence="2 3">
    <name type="scientific">Aquimarina atlantica</name>
    <dbReference type="NCBI Taxonomy" id="1317122"/>
    <lineage>
        <taxon>Bacteria</taxon>
        <taxon>Pseudomonadati</taxon>
        <taxon>Bacteroidota</taxon>
        <taxon>Flavobacteriia</taxon>
        <taxon>Flavobacteriales</taxon>
        <taxon>Flavobacteriaceae</taxon>
        <taxon>Aquimarina</taxon>
    </lineage>
</organism>
<dbReference type="Proteomes" id="UP000023541">
    <property type="component" value="Unassembled WGS sequence"/>
</dbReference>
<accession>A0A023BPA4</accession>
<keyword evidence="3" id="KW-1185">Reference proteome</keyword>
<dbReference type="AlphaFoldDB" id="A0A023BPA4"/>